<dbReference type="PANTHER" id="PTHR10000">
    <property type="entry name" value="PHOSPHOSERINE PHOSPHATASE"/>
    <property type="match status" value="1"/>
</dbReference>
<gene>
    <name evidence="1" type="ORF">SAMN05216378_4633</name>
</gene>
<dbReference type="GO" id="GO:0005829">
    <property type="term" value="C:cytosol"/>
    <property type="evidence" value="ECO:0007669"/>
    <property type="project" value="TreeGrafter"/>
</dbReference>
<dbReference type="InterPro" id="IPR036412">
    <property type="entry name" value="HAD-like_sf"/>
</dbReference>
<dbReference type="GO" id="GO:0016791">
    <property type="term" value="F:phosphatase activity"/>
    <property type="evidence" value="ECO:0007669"/>
    <property type="project" value="TreeGrafter"/>
</dbReference>
<reference evidence="2" key="1">
    <citation type="submission" date="2016-10" db="EMBL/GenBank/DDBJ databases">
        <authorList>
            <person name="Varghese N."/>
            <person name="Submissions S."/>
        </authorList>
    </citation>
    <scope>NUCLEOTIDE SEQUENCE [LARGE SCALE GENOMIC DNA]</scope>
    <source>
        <strain evidence="2">CGMCC 1.10784</strain>
    </source>
</reference>
<dbReference type="PROSITE" id="PS01228">
    <property type="entry name" value="COF_1"/>
    <property type="match status" value="1"/>
</dbReference>
<dbReference type="InterPro" id="IPR023214">
    <property type="entry name" value="HAD_sf"/>
</dbReference>
<dbReference type="InterPro" id="IPR000150">
    <property type="entry name" value="Cof"/>
</dbReference>
<sequence>MALQYDLIALDVDGTLLTDDHQLTSKTREAVREAADRGAGIVLCTGRAPVSVFPVLEELGLSGTIITHNGGATVDSDTRKIIHQYEIAPQQLEPFVAYCRTNGVHFDVNTAFEMMVESLTPELTDMYSKFHAAPSILGRGATIPEGLVKFTVFGDKELMDHVQEDWEKWPPSLLTIRSGDFFIDVHHPEASKGRALQQFALSQGIDRNRILAIGNYFNDISMLEFAGCGIAMGNSPDGVKEAADVVGRSNAEDGVAHALREFAWS</sequence>
<dbReference type="AlphaFoldDB" id="A0A1I2F3E6"/>
<dbReference type="Gene3D" id="3.30.1240.10">
    <property type="match status" value="1"/>
</dbReference>
<organism evidence="1 2">
    <name type="scientific">Paenibacillus catalpae</name>
    <dbReference type="NCBI Taxonomy" id="1045775"/>
    <lineage>
        <taxon>Bacteria</taxon>
        <taxon>Bacillati</taxon>
        <taxon>Bacillota</taxon>
        <taxon>Bacilli</taxon>
        <taxon>Bacillales</taxon>
        <taxon>Paenibacillaceae</taxon>
        <taxon>Paenibacillus</taxon>
    </lineage>
</organism>
<dbReference type="EMBL" id="FOMT01000005">
    <property type="protein sequence ID" value="SFE99030.1"/>
    <property type="molecule type" value="Genomic_DNA"/>
</dbReference>
<dbReference type="CDD" id="cd07516">
    <property type="entry name" value="HAD_Pase"/>
    <property type="match status" value="1"/>
</dbReference>
<dbReference type="GO" id="GO:0000287">
    <property type="term" value="F:magnesium ion binding"/>
    <property type="evidence" value="ECO:0007669"/>
    <property type="project" value="TreeGrafter"/>
</dbReference>
<evidence type="ECO:0000313" key="2">
    <source>
        <dbReference type="Proteomes" id="UP000198855"/>
    </source>
</evidence>
<dbReference type="SUPFAM" id="SSF56784">
    <property type="entry name" value="HAD-like"/>
    <property type="match status" value="1"/>
</dbReference>
<proteinExistence type="predicted"/>
<dbReference type="Pfam" id="PF08282">
    <property type="entry name" value="Hydrolase_3"/>
    <property type="match status" value="1"/>
</dbReference>
<accession>A0A1I2F3E6</accession>
<dbReference type="Proteomes" id="UP000198855">
    <property type="component" value="Unassembled WGS sequence"/>
</dbReference>
<evidence type="ECO:0008006" key="3">
    <source>
        <dbReference type="Google" id="ProtNLM"/>
    </source>
</evidence>
<dbReference type="SFLD" id="SFLDG01140">
    <property type="entry name" value="C2.B:_Phosphomannomutase_and_P"/>
    <property type="match status" value="1"/>
</dbReference>
<keyword evidence="2" id="KW-1185">Reference proteome</keyword>
<name>A0A1I2F3E6_9BACL</name>
<dbReference type="STRING" id="1045775.SAMN05216378_4633"/>
<evidence type="ECO:0000313" key="1">
    <source>
        <dbReference type="EMBL" id="SFE99030.1"/>
    </source>
</evidence>
<dbReference type="NCBIfam" id="TIGR00099">
    <property type="entry name" value="Cof-subfamily"/>
    <property type="match status" value="1"/>
</dbReference>
<dbReference type="PANTHER" id="PTHR10000:SF8">
    <property type="entry name" value="HAD SUPERFAMILY HYDROLASE-LIKE, TYPE 3"/>
    <property type="match status" value="1"/>
</dbReference>
<protein>
    <recommendedName>
        <fullName evidence="3">Cof subfamily of IIB subfamily of haloacid dehalogenase superfamily/HAD-superfamily hydrolase, subfamily IIB</fullName>
    </recommendedName>
</protein>
<dbReference type="RefSeq" id="WP_175532967.1">
    <property type="nucleotide sequence ID" value="NZ_FOMT01000005.1"/>
</dbReference>
<dbReference type="Gene3D" id="3.40.50.1000">
    <property type="entry name" value="HAD superfamily/HAD-like"/>
    <property type="match status" value="1"/>
</dbReference>
<dbReference type="SFLD" id="SFLDS00003">
    <property type="entry name" value="Haloacid_Dehalogenase"/>
    <property type="match status" value="1"/>
</dbReference>